<feature type="transmembrane region" description="Helical" evidence="1">
    <location>
        <begin position="21"/>
        <end position="41"/>
    </location>
</feature>
<accession>A0AB38A519</accession>
<dbReference type="AlphaFoldDB" id="A0AB38A519"/>
<evidence type="ECO:0000313" key="3">
    <source>
        <dbReference type="EMBL" id="SEB46169.1"/>
    </source>
</evidence>
<dbReference type="SUPFAM" id="SSF51695">
    <property type="entry name" value="PLC-like phosphodiesterases"/>
    <property type="match status" value="1"/>
</dbReference>
<protein>
    <submittedName>
        <fullName evidence="3">Glycerophosphoryl diester phosphodiesterase</fullName>
    </submittedName>
</protein>
<dbReference type="Proteomes" id="UP000183687">
    <property type="component" value="Unassembled WGS sequence"/>
</dbReference>
<gene>
    <name evidence="3" type="ORF">SAMN04489746_0297</name>
</gene>
<dbReference type="GO" id="GO:0006629">
    <property type="term" value="P:lipid metabolic process"/>
    <property type="evidence" value="ECO:0007669"/>
    <property type="project" value="InterPro"/>
</dbReference>
<dbReference type="EMBL" id="FNSH01000001">
    <property type="protein sequence ID" value="SEB46169.1"/>
    <property type="molecule type" value="Genomic_DNA"/>
</dbReference>
<dbReference type="PANTHER" id="PTHR46211">
    <property type="entry name" value="GLYCEROPHOSPHORYL DIESTER PHOSPHODIESTERASE"/>
    <property type="match status" value="1"/>
</dbReference>
<keyword evidence="1" id="KW-0472">Membrane</keyword>
<reference evidence="3 4" key="1">
    <citation type="submission" date="2016-10" db="EMBL/GenBank/DDBJ databases">
        <authorList>
            <person name="Varghese N."/>
            <person name="Submissions S."/>
        </authorList>
    </citation>
    <scope>NUCLEOTIDE SEQUENCE [LARGE SCALE GENOMIC DNA]</scope>
    <source>
        <strain evidence="3 4">DSM 20586</strain>
    </source>
</reference>
<evidence type="ECO:0000259" key="2">
    <source>
        <dbReference type="PROSITE" id="PS51704"/>
    </source>
</evidence>
<dbReference type="InterPro" id="IPR017946">
    <property type="entry name" value="PLC-like_Pdiesterase_TIM-brl"/>
</dbReference>
<dbReference type="InterPro" id="IPR030395">
    <property type="entry name" value="GP_PDE_dom"/>
</dbReference>
<feature type="transmembrane region" description="Helical" evidence="1">
    <location>
        <begin position="318"/>
        <end position="337"/>
    </location>
</feature>
<comment type="caution">
    <text evidence="3">The sequence shown here is derived from an EMBL/GenBank/DDBJ whole genome shotgun (WGS) entry which is preliminary data.</text>
</comment>
<dbReference type="Gene3D" id="3.20.20.190">
    <property type="entry name" value="Phosphatidylinositol (PI) phosphodiesterase"/>
    <property type="match status" value="1"/>
</dbReference>
<proteinExistence type="predicted"/>
<dbReference type="Pfam" id="PF10110">
    <property type="entry name" value="GPDPase_memb"/>
    <property type="match status" value="1"/>
</dbReference>
<dbReference type="RefSeq" id="WP_143273457.1">
    <property type="nucleotide sequence ID" value="NZ_FNSH01000001.1"/>
</dbReference>
<feature type="transmembrane region" description="Helical" evidence="1">
    <location>
        <begin position="166"/>
        <end position="191"/>
    </location>
</feature>
<keyword evidence="1" id="KW-0812">Transmembrane</keyword>
<keyword evidence="1" id="KW-1133">Transmembrane helix</keyword>
<evidence type="ECO:0000256" key="1">
    <source>
        <dbReference type="SAM" id="Phobius"/>
    </source>
</evidence>
<feature type="transmembrane region" description="Helical" evidence="1">
    <location>
        <begin position="124"/>
        <end position="146"/>
    </location>
</feature>
<dbReference type="GO" id="GO:0008081">
    <property type="term" value="F:phosphoric diester hydrolase activity"/>
    <property type="evidence" value="ECO:0007669"/>
    <property type="project" value="InterPro"/>
</dbReference>
<feature type="transmembrane region" description="Helical" evidence="1">
    <location>
        <begin position="212"/>
        <end position="245"/>
    </location>
</feature>
<evidence type="ECO:0000313" key="4">
    <source>
        <dbReference type="Proteomes" id="UP000183687"/>
    </source>
</evidence>
<dbReference type="Pfam" id="PF03009">
    <property type="entry name" value="GDPD"/>
    <property type="match status" value="1"/>
</dbReference>
<dbReference type="PROSITE" id="PS51704">
    <property type="entry name" value="GP_PDE"/>
    <property type="match status" value="1"/>
</dbReference>
<organism evidence="3 4">
    <name type="scientific">Atopobium minutum</name>
    <dbReference type="NCBI Taxonomy" id="1381"/>
    <lineage>
        <taxon>Bacteria</taxon>
        <taxon>Bacillati</taxon>
        <taxon>Actinomycetota</taxon>
        <taxon>Coriobacteriia</taxon>
        <taxon>Coriobacteriales</taxon>
        <taxon>Atopobiaceae</taxon>
        <taxon>Atopobium</taxon>
    </lineage>
</organism>
<feature type="transmembrane region" description="Helical" evidence="1">
    <location>
        <begin position="251"/>
        <end position="284"/>
    </location>
</feature>
<name>A0AB38A519_9ACTN</name>
<dbReference type="PANTHER" id="PTHR46211:SF8">
    <property type="entry name" value="PHOSPHODIESTERASE"/>
    <property type="match status" value="1"/>
</dbReference>
<feature type="domain" description="GP-PDE" evidence="2">
    <location>
        <begin position="356"/>
        <end position="588"/>
    </location>
</feature>
<feature type="transmembrane region" description="Helical" evidence="1">
    <location>
        <begin position="61"/>
        <end position="93"/>
    </location>
</feature>
<sequence>MKTIRYTLRLLARNFWTLLGFEALLRLITTFALVPLVQFFLDRLMAFYGYSFITLESLPAFLAHPGVVVAILFLLLVLSAISIFDVSAILLIFDQSREDKNITMREALSFGLKQSIRTFYPRNILLPLYALLLVPLLNLGITSNIINSIPIPEFILDYILENQTFTIIYVLLALALGYGFIRLIYTFPSFLLEGQSFVKSARHSIHLTRKHFWGDLVSIVGLKLLFDVLLIVIVAIPSMIAVLAFLSNAGVFIKSVVVGIVAGTAITLMLLTFILGSATSYAIVCTRYWNRLTEVGEEIPNPEPPKWIKRPTSPTNRWIIGITALSYLVLCVSAASYSQYSISTEDLDESEPAPRVEVTAHRGASKQYPENTMAAFRGAKLQGADWIELDVQQSKDGVLFISHDSNFIRISDVNKNAWELTYAEIAKLDASGLLNKQYKGERYPTLKQVLAWAKANDMRLNVELKPNKHYTNLEAQAAQEIRDAGMTNNVILASQSYDCVKNIAQVAPDMSRAYIISLVYGKINELNAADIYSVEENSCTQRFVQYAHDNGKRVLAWTINRPANMERALENGVDNIITDDVPTAQSVIATDSIEITVDSLLSNMYYYLMEM</sequence>
<dbReference type="InterPro" id="IPR018476">
    <property type="entry name" value="GlyceroP-diester-Pdiesterase_M"/>
</dbReference>